<feature type="transmembrane region" description="Helical" evidence="6">
    <location>
        <begin position="217"/>
        <end position="235"/>
    </location>
</feature>
<evidence type="ECO:0000256" key="5">
    <source>
        <dbReference type="ARBA" id="ARBA00023136"/>
    </source>
</evidence>
<dbReference type="GO" id="GO:0005886">
    <property type="term" value="C:plasma membrane"/>
    <property type="evidence" value="ECO:0007669"/>
    <property type="project" value="UniProtKB-SubCell"/>
</dbReference>
<feature type="transmembrane region" description="Helical" evidence="6">
    <location>
        <begin position="338"/>
        <end position="356"/>
    </location>
</feature>
<evidence type="ECO:0000313" key="8">
    <source>
        <dbReference type="Proteomes" id="UP000027946"/>
    </source>
</evidence>
<gene>
    <name evidence="7" type="ORF">CLIT_10c03300</name>
</gene>
<accession>A0A069RFR9</accession>
<reference evidence="7 8" key="1">
    <citation type="submission" date="2014-03" db="EMBL/GenBank/DDBJ databases">
        <title>Genome sequence of Clostridium litorale W6, DSM 5388.</title>
        <authorList>
            <person name="Poehlein A."/>
            <person name="Jagirdar A."/>
            <person name="Khonsari B."/>
            <person name="Chibani C.M."/>
            <person name="Gutierrez Gutierrez D.A."/>
            <person name="Davydova E."/>
            <person name="Alghaithi H.S."/>
            <person name="Nair K.P."/>
            <person name="Dhamotharan K."/>
            <person name="Chandran L."/>
            <person name="G W."/>
            <person name="Daniel R."/>
        </authorList>
    </citation>
    <scope>NUCLEOTIDE SEQUENCE [LARGE SCALE GENOMIC DNA]</scope>
    <source>
        <strain evidence="7 8">W6</strain>
    </source>
</reference>
<feature type="transmembrane region" description="Helical" evidence="6">
    <location>
        <begin position="363"/>
        <end position="379"/>
    </location>
</feature>
<evidence type="ECO:0000256" key="2">
    <source>
        <dbReference type="ARBA" id="ARBA00022475"/>
    </source>
</evidence>
<dbReference type="RefSeq" id="WP_038263980.1">
    <property type="nucleotide sequence ID" value="NZ_FSRH01000006.1"/>
</dbReference>
<feature type="transmembrane region" description="Helical" evidence="6">
    <location>
        <begin position="385"/>
        <end position="405"/>
    </location>
</feature>
<name>A0A069RFR9_PEPLI</name>
<dbReference type="EMBL" id="JJMM01000010">
    <property type="protein sequence ID" value="KDR95603.1"/>
    <property type="molecule type" value="Genomic_DNA"/>
</dbReference>
<organism evidence="7 8">
    <name type="scientific">Peptoclostridium litorale DSM 5388</name>
    <dbReference type="NCBI Taxonomy" id="1121324"/>
    <lineage>
        <taxon>Bacteria</taxon>
        <taxon>Bacillati</taxon>
        <taxon>Bacillota</taxon>
        <taxon>Clostridia</taxon>
        <taxon>Peptostreptococcales</taxon>
        <taxon>Peptoclostridiaceae</taxon>
        <taxon>Peptoclostridium</taxon>
    </lineage>
</organism>
<feature type="transmembrane region" description="Helical" evidence="6">
    <location>
        <begin position="296"/>
        <end position="318"/>
    </location>
</feature>
<feature type="transmembrane region" description="Helical" evidence="6">
    <location>
        <begin position="21"/>
        <end position="41"/>
    </location>
</feature>
<proteinExistence type="predicted"/>
<comment type="caution">
    <text evidence="7">The sequence shown here is derived from an EMBL/GenBank/DDBJ whole genome shotgun (WGS) entry which is preliminary data.</text>
</comment>
<evidence type="ECO:0000256" key="4">
    <source>
        <dbReference type="ARBA" id="ARBA00022989"/>
    </source>
</evidence>
<feature type="transmembrane region" description="Helical" evidence="6">
    <location>
        <begin position="82"/>
        <end position="105"/>
    </location>
</feature>
<evidence type="ECO:0000256" key="6">
    <source>
        <dbReference type="SAM" id="Phobius"/>
    </source>
</evidence>
<dbReference type="AlphaFoldDB" id="A0A069RFR9"/>
<feature type="transmembrane region" description="Helical" evidence="6">
    <location>
        <begin position="152"/>
        <end position="171"/>
    </location>
</feature>
<comment type="subcellular location">
    <subcellularLocation>
        <location evidence="1">Cell membrane</location>
        <topology evidence="1">Multi-pass membrane protein</topology>
    </subcellularLocation>
</comment>
<dbReference type="eggNOG" id="COG2244">
    <property type="taxonomic scope" value="Bacteria"/>
</dbReference>
<dbReference type="PANTHER" id="PTHR30250">
    <property type="entry name" value="PST FAMILY PREDICTED COLANIC ACID TRANSPORTER"/>
    <property type="match status" value="1"/>
</dbReference>
<dbReference type="PANTHER" id="PTHR30250:SF11">
    <property type="entry name" value="O-ANTIGEN TRANSPORTER-RELATED"/>
    <property type="match status" value="1"/>
</dbReference>
<evidence type="ECO:0000256" key="1">
    <source>
        <dbReference type="ARBA" id="ARBA00004651"/>
    </source>
</evidence>
<dbReference type="OrthoDB" id="1902605at2"/>
<dbReference type="Proteomes" id="UP000027946">
    <property type="component" value="Unassembled WGS sequence"/>
</dbReference>
<dbReference type="STRING" id="1121324.CLIT_10c03300"/>
<keyword evidence="4 6" id="KW-1133">Transmembrane helix</keyword>
<protein>
    <submittedName>
        <fullName evidence="7">Polysaccharide biosynthesis protein</fullName>
    </submittedName>
</protein>
<keyword evidence="3 6" id="KW-0812">Transmembrane</keyword>
<feature type="transmembrane region" description="Helical" evidence="6">
    <location>
        <begin position="255"/>
        <end position="275"/>
    </location>
</feature>
<feature type="transmembrane region" description="Helical" evidence="6">
    <location>
        <begin position="177"/>
        <end position="196"/>
    </location>
</feature>
<keyword evidence="5 6" id="KW-0472">Membrane</keyword>
<keyword evidence="8" id="KW-1185">Reference proteome</keyword>
<dbReference type="InterPro" id="IPR050833">
    <property type="entry name" value="Poly_Biosynth_Transport"/>
</dbReference>
<feature type="transmembrane region" description="Helical" evidence="6">
    <location>
        <begin position="117"/>
        <end position="140"/>
    </location>
</feature>
<feature type="transmembrane region" description="Helical" evidence="6">
    <location>
        <begin position="47"/>
        <end position="70"/>
    </location>
</feature>
<evidence type="ECO:0000313" key="7">
    <source>
        <dbReference type="EMBL" id="KDR95603.1"/>
    </source>
</evidence>
<keyword evidence="2" id="KW-1003">Cell membrane</keyword>
<sequence>MKNQSRILKFFKSKEDILFPVLDVALNGLNYFFHIFVSWYISPQSYGILNSLLSISAILFVFGISMQTYTAKITASQKKQDGCIYCVLSDSAVMAAAVGSVYFIMLPMLLRITRSSLFSLATLFLIFAVNAALSIFRGYFQGSTRFFLLNKSFYVEVFVKIVFLTSFMGFFPDLNTALISILIGMTASLLHAYLNLKRIDGFEFKKLQFSKNSLKNTYSSASKIFASNFFLYYFTSIDMITVNYLLPQHSGPYAVMLRYSQITHFIIFSVITVFIPYLSQASSDMDFFKAKVKRHLFFISAIAVFMLLNYTFTFPYTVAAVFGQDYLMASSMLPLGGAAYSLLAFSFYLVNVFIVLERKNHVSILFASSISITLLYALMHKNIYQILRVSILTYSGMLILLSINLSKELNTSEPKD</sequence>
<evidence type="ECO:0000256" key="3">
    <source>
        <dbReference type="ARBA" id="ARBA00022692"/>
    </source>
</evidence>